<dbReference type="InterPro" id="IPR013341">
    <property type="entry name" value="Mandelate_racemase_N_dom"/>
</dbReference>
<dbReference type="EMBL" id="JACXAI010000007">
    <property type="protein sequence ID" value="MBD1380262.1"/>
    <property type="molecule type" value="Genomic_DNA"/>
</dbReference>
<evidence type="ECO:0000256" key="3">
    <source>
        <dbReference type="ARBA" id="ARBA00022723"/>
    </source>
</evidence>
<dbReference type="GO" id="GO:0000287">
    <property type="term" value="F:magnesium ion binding"/>
    <property type="evidence" value="ECO:0007669"/>
    <property type="project" value="UniProtKB-UniRule"/>
</dbReference>
<evidence type="ECO:0000256" key="4">
    <source>
        <dbReference type="ARBA" id="ARBA00022842"/>
    </source>
</evidence>
<dbReference type="Gene3D" id="3.20.20.120">
    <property type="entry name" value="Enolase-like C-terminal domain"/>
    <property type="match status" value="1"/>
</dbReference>
<evidence type="ECO:0000313" key="9">
    <source>
        <dbReference type="EMBL" id="MBD1380262.1"/>
    </source>
</evidence>
<comment type="cofactor">
    <cofactor evidence="1 7">
        <name>a divalent metal cation</name>
        <dbReference type="ChEBI" id="CHEBI:60240"/>
    </cofactor>
</comment>
<accession>A0A926NLK2</accession>
<sequence length="370" mass="41679">MIRIQKVVLHHLSLKLKTPFESSLETVTDRESIIVEAEDQRGVVGYGEVVAFSSPWYTEETIQTCYHLLKDFLIPLVFGNSFEHPSEVQKVFKRLKRNQMAKSAIEGAIWDIYAKKQETSLALQLGGSRKEIDAGVVVGISNQKTMLNQIETYLADGYKRIKIKIKPSQDLSIVREIRKHFPNLPLMADANSSYKLTDINRLKELDQYNLLMIEQPLAADDIVDHRLLQSQIETPICLDESIVTFEDAKKAIELGSCKVINIKPGRVGGLTESIKIHDYCMDHAIPVWVGGMLESGVSRAHNIALASLENFSIPGDLSASTRYWEEDIILPEVEVRNGKIKVPIDMPGIGFGLNEQAIKKFTTKIDQFNK</sequence>
<evidence type="ECO:0000313" key="10">
    <source>
        <dbReference type="Proteomes" id="UP000626844"/>
    </source>
</evidence>
<comment type="caution">
    <text evidence="9">The sequence shown here is derived from an EMBL/GenBank/DDBJ whole genome shotgun (WGS) entry which is preliminary data.</text>
</comment>
<dbReference type="SUPFAM" id="SSF51604">
    <property type="entry name" value="Enolase C-terminal domain-like"/>
    <property type="match status" value="1"/>
</dbReference>
<dbReference type="Proteomes" id="UP000626844">
    <property type="component" value="Unassembled WGS sequence"/>
</dbReference>
<dbReference type="EC" id="4.2.1.113" evidence="6 7"/>
<evidence type="ECO:0000256" key="5">
    <source>
        <dbReference type="ARBA" id="ARBA00023239"/>
    </source>
</evidence>
<dbReference type="SFLD" id="SFLDF00009">
    <property type="entry name" value="o-succinylbenzoate_synthase"/>
    <property type="match status" value="1"/>
</dbReference>
<gene>
    <name evidence="7 9" type="primary">menC</name>
    <name evidence="9" type="ORF">IC621_08465</name>
</gene>
<comment type="similarity">
    <text evidence="7">Belongs to the mandelate racemase/muconate lactonizing enzyme family. MenC type 2 subfamily.</text>
</comment>
<keyword evidence="5 7" id="KW-0456">Lyase</keyword>
<comment type="catalytic activity">
    <reaction evidence="7">
        <text>(1R,6R)-6-hydroxy-2-succinyl-cyclohexa-2,4-diene-1-carboxylate = 2-succinylbenzoate + H2O</text>
        <dbReference type="Rhea" id="RHEA:10196"/>
        <dbReference type="ChEBI" id="CHEBI:15377"/>
        <dbReference type="ChEBI" id="CHEBI:18325"/>
        <dbReference type="ChEBI" id="CHEBI:58689"/>
        <dbReference type="EC" id="4.2.1.113"/>
    </reaction>
</comment>
<keyword evidence="4 7" id="KW-0460">Magnesium</keyword>
<dbReference type="SMART" id="SM00922">
    <property type="entry name" value="MR_MLE"/>
    <property type="match status" value="1"/>
</dbReference>
<proteinExistence type="inferred from homology"/>
<dbReference type="AlphaFoldDB" id="A0A926NLK2"/>
<evidence type="ECO:0000256" key="1">
    <source>
        <dbReference type="ARBA" id="ARBA00001968"/>
    </source>
</evidence>
<dbReference type="RefSeq" id="WP_191157700.1">
    <property type="nucleotide sequence ID" value="NZ_JACXAI010000007.1"/>
</dbReference>
<evidence type="ECO:0000256" key="7">
    <source>
        <dbReference type="HAMAP-Rule" id="MF_01933"/>
    </source>
</evidence>
<dbReference type="HAMAP" id="MF_01933">
    <property type="entry name" value="MenC_2"/>
    <property type="match status" value="1"/>
</dbReference>
<dbReference type="InterPro" id="IPR013342">
    <property type="entry name" value="Mandelate_racemase_C"/>
</dbReference>
<evidence type="ECO:0000259" key="8">
    <source>
        <dbReference type="SMART" id="SM00922"/>
    </source>
</evidence>
<keyword evidence="2 7" id="KW-0474">Menaquinone biosynthesis</keyword>
<reference evidence="9" key="1">
    <citation type="submission" date="2020-09" db="EMBL/GenBank/DDBJ databases">
        <title>A novel bacterium of genus Bacillus, isolated from South China Sea.</title>
        <authorList>
            <person name="Huang H."/>
            <person name="Mo K."/>
            <person name="Hu Y."/>
        </authorList>
    </citation>
    <scope>NUCLEOTIDE SEQUENCE</scope>
    <source>
        <strain evidence="9">IB182487</strain>
    </source>
</reference>
<dbReference type="SFLD" id="SFLDG00180">
    <property type="entry name" value="muconate_cycloisomerase"/>
    <property type="match status" value="1"/>
</dbReference>
<dbReference type="GO" id="GO:0009234">
    <property type="term" value="P:menaquinone biosynthetic process"/>
    <property type="evidence" value="ECO:0007669"/>
    <property type="project" value="UniProtKB-UniRule"/>
</dbReference>
<dbReference type="NCBIfam" id="TIGR01928">
    <property type="entry name" value="menC_lowGC_arch"/>
    <property type="match status" value="1"/>
</dbReference>
<dbReference type="InterPro" id="IPR010197">
    <property type="entry name" value="OSBS/NAAAR"/>
</dbReference>
<organism evidence="9 10">
    <name type="scientific">Metabacillus arenae</name>
    <dbReference type="NCBI Taxonomy" id="2771434"/>
    <lineage>
        <taxon>Bacteria</taxon>
        <taxon>Bacillati</taxon>
        <taxon>Bacillota</taxon>
        <taxon>Bacilli</taxon>
        <taxon>Bacillales</taxon>
        <taxon>Bacillaceae</taxon>
        <taxon>Metabacillus</taxon>
    </lineage>
</organism>
<keyword evidence="10" id="KW-1185">Reference proteome</keyword>
<dbReference type="SFLD" id="SFLDS00001">
    <property type="entry name" value="Enolase"/>
    <property type="match status" value="1"/>
</dbReference>
<dbReference type="InterPro" id="IPR029017">
    <property type="entry name" value="Enolase-like_N"/>
</dbReference>
<dbReference type="Pfam" id="PF13378">
    <property type="entry name" value="MR_MLE_C"/>
    <property type="match status" value="1"/>
</dbReference>
<dbReference type="CDD" id="cd03317">
    <property type="entry name" value="NAAAR"/>
    <property type="match status" value="1"/>
</dbReference>
<dbReference type="PANTHER" id="PTHR48073">
    <property type="entry name" value="O-SUCCINYLBENZOATE SYNTHASE-RELATED"/>
    <property type="match status" value="1"/>
</dbReference>
<name>A0A926NLK2_9BACI</name>
<feature type="binding site" evidence="7">
    <location>
        <position position="239"/>
    </location>
    <ligand>
        <name>Mg(2+)</name>
        <dbReference type="ChEBI" id="CHEBI:18420"/>
    </ligand>
</feature>
<evidence type="ECO:0000256" key="6">
    <source>
        <dbReference type="ARBA" id="ARBA00029491"/>
    </source>
</evidence>
<comment type="pathway">
    <text evidence="7">Quinol/quinone metabolism; menaquinone biosynthesis.</text>
</comment>
<evidence type="ECO:0000256" key="2">
    <source>
        <dbReference type="ARBA" id="ARBA00022428"/>
    </source>
</evidence>
<dbReference type="InterPro" id="IPR036849">
    <property type="entry name" value="Enolase-like_C_sf"/>
</dbReference>
<comment type="function">
    <text evidence="7">Converts 2-succinyl-6-hydroxy-2,4-cyclohexadiene-1-carboxylate (SHCHC) to 2-succinylbenzoate (OSB).</text>
</comment>
<feature type="domain" description="Mandelate racemase/muconate lactonizing enzyme C-terminal" evidence="8">
    <location>
        <begin position="143"/>
        <end position="235"/>
    </location>
</feature>
<feature type="active site" description="Proton acceptor" evidence="7">
    <location>
        <position position="263"/>
    </location>
</feature>
<comment type="pathway">
    <text evidence="7">Quinol/quinone metabolism; 1,4-dihydroxy-2-naphthoate biosynthesis; 1,4-dihydroxy-2-naphthoate from chorismate: step 4/7.</text>
</comment>
<feature type="active site" description="Proton donor" evidence="7">
    <location>
        <position position="164"/>
    </location>
</feature>
<dbReference type="GO" id="GO:0016854">
    <property type="term" value="F:racemase and epimerase activity"/>
    <property type="evidence" value="ECO:0007669"/>
    <property type="project" value="UniProtKB-ARBA"/>
</dbReference>
<feature type="binding site" evidence="7">
    <location>
        <position position="189"/>
    </location>
    <ligand>
        <name>Mg(2+)</name>
        <dbReference type="ChEBI" id="CHEBI:18420"/>
    </ligand>
</feature>
<dbReference type="Gene3D" id="3.30.390.10">
    <property type="entry name" value="Enolase-like, N-terminal domain"/>
    <property type="match status" value="1"/>
</dbReference>
<dbReference type="InterPro" id="IPR029065">
    <property type="entry name" value="Enolase_C-like"/>
</dbReference>
<dbReference type="PANTHER" id="PTHR48073:SF5">
    <property type="entry name" value="O-SUCCINYLBENZOATE SYNTHASE"/>
    <property type="match status" value="1"/>
</dbReference>
<dbReference type="Pfam" id="PF02746">
    <property type="entry name" value="MR_MLE_N"/>
    <property type="match status" value="1"/>
</dbReference>
<keyword evidence="3 7" id="KW-0479">Metal-binding</keyword>
<feature type="binding site" evidence="7">
    <location>
        <position position="214"/>
    </location>
    <ligand>
        <name>Mg(2+)</name>
        <dbReference type="ChEBI" id="CHEBI:18420"/>
    </ligand>
</feature>
<dbReference type="InterPro" id="IPR047585">
    <property type="entry name" value="MenC"/>
</dbReference>
<dbReference type="GO" id="GO:0043748">
    <property type="term" value="F:O-succinylbenzoate synthase activity"/>
    <property type="evidence" value="ECO:0007669"/>
    <property type="project" value="UniProtKB-EC"/>
</dbReference>
<protein>
    <recommendedName>
        <fullName evidence="6 7">o-succinylbenzoate synthase</fullName>
        <shortName evidence="7">OSB synthase</shortName>
        <shortName evidence="7">OSBS</shortName>
        <ecNumber evidence="6 7">4.2.1.113</ecNumber>
    </recommendedName>
    <alternativeName>
        <fullName evidence="7">4-(2'-carboxyphenyl)-4-oxybutyric acid synthase</fullName>
    </alternativeName>
    <alternativeName>
        <fullName evidence="7">o-succinylbenzoic acid synthase</fullName>
    </alternativeName>
</protein>
<dbReference type="SUPFAM" id="SSF54826">
    <property type="entry name" value="Enolase N-terminal domain-like"/>
    <property type="match status" value="1"/>
</dbReference>